<evidence type="ECO:0000259" key="2">
    <source>
        <dbReference type="Pfam" id="PF07670"/>
    </source>
</evidence>
<keyword evidence="1" id="KW-0472">Membrane</keyword>
<reference evidence="3 6" key="2">
    <citation type="submission" date="2018-11" db="EMBL/GenBank/DDBJ databases">
        <title>Sequencing Av. paragallinarum serogroups.</title>
        <authorList>
            <person name="Hellmuth J.E."/>
            <person name="Boucher C.E."/>
            <person name="Cason E.D."/>
        </authorList>
    </citation>
    <scope>NUCLEOTIDE SEQUENCE [LARGE SCALE GENOMIC DNA]</scope>
    <source>
        <strain evidence="3 6">SA-3</strain>
    </source>
</reference>
<keyword evidence="1" id="KW-1133">Transmembrane helix</keyword>
<dbReference type="OrthoDB" id="5339657at2"/>
<dbReference type="Proteomes" id="UP000254620">
    <property type="component" value="Unassembled WGS sequence"/>
</dbReference>
<keyword evidence="1" id="KW-0812">Transmembrane</keyword>
<gene>
    <name evidence="3" type="ORF">EIG79_03735</name>
    <name evidence="4" type="ORF">NCTC10926_00151</name>
</gene>
<feature type="transmembrane region" description="Helical" evidence="1">
    <location>
        <begin position="173"/>
        <end position="193"/>
    </location>
</feature>
<sequence>MTERRDFKSLVIGTISLVCAIIFFGGFAKEYLGGIFDFGKLTGHFPEWLKTSGGVGAKGGFLFALTLIPSVMLALGFVAIFEHFGALFAASKWLSPILKPLIGIPGNCSISLIASTQSTDAGSSTTKSLYDDGKITYRELLIFAAFQFSAGAMLTNFLASFAPLLLLTDKNGMTAPISVAMCLGIIFLFKLFGANLMRLYVKKFVKEDEGEKYE</sequence>
<feature type="transmembrane region" description="Helical" evidence="1">
    <location>
        <begin position="61"/>
        <end position="90"/>
    </location>
</feature>
<dbReference type="EMBL" id="RQXS01000011">
    <property type="protein sequence ID" value="RZN60334.1"/>
    <property type="molecule type" value="Genomic_DNA"/>
</dbReference>
<accession>A0A0F5EX54</accession>
<dbReference type="eggNOG" id="COG3366">
    <property type="taxonomic scope" value="Bacteria"/>
</dbReference>
<protein>
    <submittedName>
        <fullName evidence="4">Uncharacterized protein conserved in bacteria</fullName>
    </submittedName>
</protein>
<dbReference type="EMBL" id="UFSW01000001">
    <property type="protein sequence ID" value="SUU96807.1"/>
    <property type="molecule type" value="Genomic_DNA"/>
</dbReference>
<feature type="transmembrane region" description="Helical" evidence="1">
    <location>
        <begin position="7"/>
        <end position="28"/>
    </location>
</feature>
<proteinExistence type="predicted"/>
<reference evidence="4 5" key="1">
    <citation type="submission" date="2018-06" db="EMBL/GenBank/DDBJ databases">
        <authorList>
            <consortium name="Pathogen Informatics"/>
            <person name="Doyle S."/>
        </authorList>
    </citation>
    <scope>NUCLEOTIDE SEQUENCE [LARGE SCALE GENOMIC DNA]</scope>
    <source>
        <strain evidence="4 5">NCTC10926</strain>
    </source>
</reference>
<feature type="domain" description="Nucleoside transporter/FeoB GTPase Gate" evidence="2">
    <location>
        <begin position="65"/>
        <end position="160"/>
    </location>
</feature>
<organism evidence="3 6">
    <name type="scientific">Avibacterium paragallinarum</name>
    <name type="common">Haemophilus gallinarum</name>
    <dbReference type="NCBI Taxonomy" id="728"/>
    <lineage>
        <taxon>Bacteria</taxon>
        <taxon>Pseudomonadati</taxon>
        <taxon>Pseudomonadota</taxon>
        <taxon>Gammaproteobacteria</taxon>
        <taxon>Pasteurellales</taxon>
        <taxon>Pasteurellaceae</taxon>
        <taxon>Avibacterium</taxon>
    </lineage>
</organism>
<name>A0A0F5EX54_AVIPA</name>
<dbReference type="AlphaFoldDB" id="A0A0F5EX54"/>
<evidence type="ECO:0000313" key="4">
    <source>
        <dbReference type="EMBL" id="SUU96807.1"/>
    </source>
</evidence>
<evidence type="ECO:0000256" key="1">
    <source>
        <dbReference type="SAM" id="Phobius"/>
    </source>
</evidence>
<evidence type="ECO:0000313" key="5">
    <source>
        <dbReference type="Proteomes" id="UP000254620"/>
    </source>
</evidence>
<dbReference type="InterPro" id="IPR011642">
    <property type="entry name" value="Gate_dom"/>
</dbReference>
<evidence type="ECO:0000313" key="6">
    <source>
        <dbReference type="Proteomes" id="UP000294229"/>
    </source>
</evidence>
<feature type="transmembrane region" description="Helical" evidence="1">
    <location>
        <begin position="140"/>
        <end position="167"/>
    </location>
</feature>
<evidence type="ECO:0000313" key="3">
    <source>
        <dbReference type="EMBL" id="RZN60334.1"/>
    </source>
</evidence>
<dbReference type="Proteomes" id="UP000294229">
    <property type="component" value="Unassembled WGS sequence"/>
</dbReference>
<dbReference type="Pfam" id="PF07670">
    <property type="entry name" value="Gate"/>
    <property type="match status" value="1"/>
</dbReference>
<dbReference type="RefSeq" id="WP_046098608.1">
    <property type="nucleotide sequence ID" value="NZ_JBANLW010000021.1"/>
</dbReference>